<sequence>MNVIRPILLALLLSVNSAHAAMQNQYALVFFFDSTCIYCHRLTPKVQQASLDFALPIYAFSVNGQGIPGFEVPIPVTHDIATTFFPQTTKPVMPATFLLNVNSRKFAKLSIGDVAQSQLNQSIQQVLSDPTIQKALQ</sequence>
<name>A0A2N8ZNE4_9VIBR</name>
<dbReference type="InterPro" id="IPR036249">
    <property type="entry name" value="Thioredoxin-like_sf"/>
</dbReference>
<dbReference type="Gene3D" id="3.40.30.10">
    <property type="entry name" value="Glutaredoxin"/>
    <property type="match status" value="1"/>
</dbReference>
<gene>
    <name evidence="2" type="primary">trbB</name>
    <name evidence="2" type="ORF">VTAP4600_B1831</name>
</gene>
<evidence type="ECO:0000313" key="3">
    <source>
        <dbReference type="Proteomes" id="UP000235828"/>
    </source>
</evidence>
<reference evidence="2 3" key="1">
    <citation type="submission" date="2017-10" db="EMBL/GenBank/DDBJ databases">
        <authorList>
            <person name="Banno H."/>
            <person name="Chua N.-H."/>
        </authorList>
    </citation>
    <scope>NUCLEOTIDE SEQUENCE [LARGE SCALE GENOMIC DNA]</scope>
    <source>
        <strain evidence="2">Vibrio tapetis CECT4600</strain>
    </source>
</reference>
<feature type="signal peptide" evidence="1">
    <location>
        <begin position="1"/>
        <end position="20"/>
    </location>
</feature>
<dbReference type="SUPFAM" id="SSF52833">
    <property type="entry name" value="Thioredoxin-like"/>
    <property type="match status" value="1"/>
</dbReference>
<feature type="chain" id="PRO_5014627603" evidence="1">
    <location>
        <begin position="21"/>
        <end position="137"/>
    </location>
</feature>
<dbReference type="InterPro" id="IPR039555">
    <property type="entry name" value="TraF/TrbB"/>
</dbReference>
<protein>
    <submittedName>
        <fullName evidence="2">Conjugative pilus assembly protein TrbB</fullName>
    </submittedName>
</protein>
<evidence type="ECO:0000256" key="1">
    <source>
        <dbReference type="SAM" id="SignalP"/>
    </source>
</evidence>
<dbReference type="RefSeq" id="WP_102525425.1">
    <property type="nucleotide sequence ID" value="NZ_LT960612.1"/>
</dbReference>
<dbReference type="KEGG" id="vta:B1831"/>
<accession>A0A2N8ZNE4</accession>
<dbReference type="OrthoDB" id="5559625at2"/>
<dbReference type="Proteomes" id="UP000235828">
    <property type="component" value="Chromosome B"/>
</dbReference>
<organism evidence="2 3">
    <name type="scientific">Vibrio tapetis subsp. tapetis</name>
    <dbReference type="NCBI Taxonomy" id="1671868"/>
    <lineage>
        <taxon>Bacteria</taxon>
        <taxon>Pseudomonadati</taxon>
        <taxon>Pseudomonadota</taxon>
        <taxon>Gammaproteobacteria</taxon>
        <taxon>Vibrionales</taxon>
        <taxon>Vibrionaceae</taxon>
        <taxon>Vibrio</taxon>
    </lineage>
</organism>
<proteinExistence type="predicted"/>
<dbReference type="AlphaFoldDB" id="A0A2N8ZNE4"/>
<evidence type="ECO:0000313" key="2">
    <source>
        <dbReference type="EMBL" id="SON53441.1"/>
    </source>
</evidence>
<keyword evidence="1" id="KW-0732">Signal</keyword>
<dbReference type="Pfam" id="PF13728">
    <property type="entry name" value="TraF"/>
    <property type="match status" value="1"/>
</dbReference>
<dbReference type="EMBL" id="LT960612">
    <property type="protein sequence ID" value="SON53441.1"/>
    <property type="molecule type" value="Genomic_DNA"/>
</dbReference>
<keyword evidence="3" id="KW-1185">Reference proteome</keyword>